<dbReference type="GeneID" id="85402043"/>
<keyword evidence="2" id="KW-1185">Reference proteome</keyword>
<dbReference type="Gene3D" id="3.30.160.60">
    <property type="entry name" value="Classic Zinc Finger"/>
    <property type="match status" value="1"/>
</dbReference>
<reference evidence="1 2" key="1">
    <citation type="submission" date="2016-10" db="EMBL/GenBank/DDBJ databases">
        <title>The genome sequence of Colletotrichum fioriniae PJ7.</title>
        <authorList>
            <person name="Baroncelli R."/>
        </authorList>
    </citation>
    <scope>NUCLEOTIDE SEQUENCE [LARGE SCALE GENOMIC DNA]</scope>
    <source>
        <strain evidence="1 2">Tom-12</strain>
    </source>
</reference>
<dbReference type="Proteomes" id="UP001227543">
    <property type="component" value="Unassembled WGS sequence"/>
</dbReference>
<accession>A0ABQ9RPI7</accession>
<dbReference type="EMBL" id="MLFU01000004">
    <property type="protein sequence ID" value="KAK1509641.1"/>
    <property type="molecule type" value="Genomic_DNA"/>
</dbReference>
<name>A0ABQ9RPI7_9PEZI</name>
<organism evidence="1 2">
    <name type="scientific">Colletotrichum tamarilloi</name>
    <dbReference type="NCBI Taxonomy" id="1209934"/>
    <lineage>
        <taxon>Eukaryota</taxon>
        <taxon>Fungi</taxon>
        <taxon>Dikarya</taxon>
        <taxon>Ascomycota</taxon>
        <taxon>Pezizomycotina</taxon>
        <taxon>Sordariomycetes</taxon>
        <taxon>Hypocreomycetidae</taxon>
        <taxon>Glomerellales</taxon>
        <taxon>Glomerellaceae</taxon>
        <taxon>Colletotrichum</taxon>
        <taxon>Colletotrichum acutatum species complex</taxon>
    </lineage>
</organism>
<evidence type="ECO:0008006" key="3">
    <source>
        <dbReference type="Google" id="ProtNLM"/>
    </source>
</evidence>
<gene>
    <name evidence="1" type="ORF">CTAM01_01764</name>
</gene>
<sequence length="86" mass="9516">MSNKASRPLSKLCCLEPICAMRVFSTQSNLNRHMRSKHGPSVPVFCGKLLPNHSSNVKRHMNTCQDCLAAMKLMMNIMADNVAGDP</sequence>
<evidence type="ECO:0000313" key="1">
    <source>
        <dbReference type="EMBL" id="KAK1509641.1"/>
    </source>
</evidence>
<proteinExistence type="predicted"/>
<protein>
    <recommendedName>
        <fullName evidence="3">C2H2-type domain-containing protein</fullName>
    </recommendedName>
</protein>
<comment type="caution">
    <text evidence="1">The sequence shown here is derived from an EMBL/GenBank/DDBJ whole genome shotgun (WGS) entry which is preliminary data.</text>
</comment>
<evidence type="ECO:0000313" key="2">
    <source>
        <dbReference type="Proteomes" id="UP001227543"/>
    </source>
</evidence>
<dbReference type="RefSeq" id="XP_060387339.1">
    <property type="nucleotide sequence ID" value="XM_060517805.1"/>
</dbReference>